<name>A0AAF3EX81_9BILA</name>
<keyword evidence="6 10" id="KW-0472">Membrane</keyword>
<evidence type="ECO:0000256" key="5">
    <source>
        <dbReference type="ARBA" id="ARBA00022989"/>
    </source>
</evidence>
<dbReference type="Pfam" id="PF00209">
    <property type="entry name" value="SNF"/>
    <property type="match status" value="1"/>
</dbReference>
<dbReference type="PRINTS" id="PR00176">
    <property type="entry name" value="NANEUSMPORT"/>
</dbReference>
<dbReference type="InterPro" id="IPR037272">
    <property type="entry name" value="SNS_sf"/>
</dbReference>
<evidence type="ECO:0000313" key="12">
    <source>
        <dbReference type="WBParaSite" id="MBELARI_LOCUS18364"/>
    </source>
</evidence>
<dbReference type="GO" id="GO:0005332">
    <property type="term" value="F:gamma-aminobutyric acid:sodium:chloride symporter activity"/>
    <property type="evidence" value="ECO:0007669"/>
    <property type="project" value="TreeGrafter"/>
</dbReference>
<dbReference type="AlphaFoldDB" id="A0AAF3EX81"/>
<protein>
    <submittedName>
        <fullName evidence="12">Transporter</fullName>
    </submittedName>
</protein>
<evidence type="ECO:0000256" key="4">
    <source>
        <dbReference type="ARBA" id="ARBA00022847"/>
    </source>
</evidence>
<feature type="transmembrane region" description="Helical" evidence="10">
    <location>
        <begin position="208"/>
        <end position="231"/>
    </location>
</feature>
<dbReference type="InterPro" id="IPR000175">
    <property type="entry name" value="Na/ntran_symport"/>
</dbReference>
<keyword evidence="7" id="KW-0479">Metal-binding</keyword>
<feature type="transmembrane region" description="Helical" evidence="10">
    <location>
        <begin position="321"/>
        <end position="344"/>
    </location>
</feature>
<evidence type="ECO:0000256" key="8">
    <source>
        <dbReference type="PIRSR" id="PIRSR600175-2"/>
    </source>
</evidence>
<keyword evidence="4" id="KW-0769">Symport</keyword>
<dbReference type="Proteomes" id="UP000887575">
    <property type="component" value="Unassembled WGS sequence"/>
</dbReference>
<evidence type="ECO:0000256" key="1">
    <source>
        <dbReference type="ARBA" id="ARBA00004141"/>
    </source>
</evidence>
<feature type="transmembrane region" description="Helical" evidence="10">
    <location>
        <begin position="90"/>
        <end position="117"/>
    </location>
</feature>
<dbReference type="GO" id="GO:0005886">
    <property type="term" value="C:plasma membrane"/>
    <property type="evidence" value="ECO:0007669"/>
    <property type="project" value="TreeGrafter"/>
</dbReference>
<keyword evidence="11" id="KW-1185">Reference proteome</keyword>
<keyword evidence="7" id="KW-0915">Sodium</keyword>
<dbReference type="GO" id="GO:0046872">
    <property type="term" value="F:metal ion binding"/>
    <property type="evidence" value="ECO:0007669"/>
    <property type="project" value="UniProtKB-KW"/>
</dbReference>
<accession>A0AAF3EX81</accession>
<keyword evidence="3 10" id="KW-0812">Transmembrane</keyword>
<dbReference type="NCBIfam" id="NF037979">
    <property type="entry name" value="Na_transp"/>
    <property type="match status" value="1"/>
</dbReference>
<sequence>MAETSNRGEWGSQLQFTLAVAGYVIGLGNIWRFPALAYNHGGGAFLVPYVTCSLLCGMPLLFLELCIGQYTQLGPSKAFYVFRPAFQGIGWAMACIANLTCIYYNVIVAWSMVYLFYILTGQNDSISVCANEWNRKSGQYCVSYIEDQKCLQTQNLTYYFNGTCHNETMKIYVESTPEYLNRTMSAVEQFFENHVLERSSGINEIGSFNWKVAVSLFIAWAITALTILYGVQFLGKMAYVTSTVPYVIMVAFFIRAITLEGSEIGIRYYLTEPQWEYVLKLDTWRAALNQICYSLGLGFGNLLSLASYNPIRHNCYRDAMLFAFIDTAMSVFGGTTVFATLGVLSQQQGKPISRVVQEGTSLAFIAYPETISRLPWPAFWSFCFFLTIFLIGVGSQCAMAEGVTTSFLDQFPTARKHRILIVIGVCLFDFLVGLIICTGAGIYWFTLFNNYSASFGLCIAILAEVYMILVSYGVRRWRDDMSAMFDKPRTIFGKIFGPVGSFMKINWMFISPLMLFLVSIMIIKSMFADDDVYGRDTFVHIFPYWSKIVGCILGILPALMLPIFFFYNVHYFKKLGKPFSELFEIQEGHPAFNRRKISKRNGSTQNGSNFVMNQVHPVEER</sequence>
<dbReference type="SUPFAM" id="SSF161070">
    <property type="entry name" value="SNF-like"/>
    <property type="match status" value="1"/>
</dbReference>
<keyword evidence="5 10" id="KW-1133">Transmembrane helix</keyword>
<feature type="binding site" evidence="7">
    <location>
        <position position="29"/>
    </location>
    <ligand>
        <name>Na(+)</name>
        <dbReference type="ChEBI" id="CHEBI:29101"/>
        <label>1</label>
    </ligand>
</feature>
<evidence type="ECO:0000256" key="2">
    <source>
        <dbReference type="ARBA" id="ARBA00022448"/>
    </source>
</evidence>
<feature type="transmembrane region" description="Helical" evidence="10">
    <location>
        <begin position="451"/>
        <end position="474"/>
    </location>
</feature>
<evidence type="ECO:0000256" key="7">
    <source>
        <dbReference type="PIRSR" id="PIRSR600175-1"/>
    </source>
</evidence>
<feature type="region of interest" description="Disordered" evidence="9">
    <location>
        <begin position="598"/>
        <end position="621"/>
    </location>
</feature>
<feature type="binding site" evidence="7">
    <location>
        <position position="395"/>
    </location>
    <ligand>
        <name>Na(+)</name>
        <dbReference type="ChEBI" id="CHEBI:29101"/>
        <label>1</label>
    </ligand>
</feature>
<feature type="disulfide bond" evidence="8">
    <location>
        <begin position="129"/>
        <end position="141"/>
    </location>
</feature>
<evidence type="ECO:0000256" key="9">
    <source>
        <dbReference type="SAM" id="MobiDB-lite"/>
    </source>
</evidence>
<dbReference type="GO" id="GO:0043005">
    <property type="term" value="C:neuron projection"/>
    <property type="evidence" value="ECO:0007669"/>
    <property type="project" value="TreeGrafter"/>
</dbReference>
<evidence type="ECO:0000256" key="6">
    <source>
        <dbReference type="ARBA" id="ARBA00023136"/>
    </source>
</evidence>
<comment type="subcellular location">
    <subcellularLocation>
        <location evidence="1">Membrane</location>
        <topology evidence="1">Multi-pass membrane protein</topology>
    </subcellularLocation>
</comment>
<feature type="binding site" evidence="7">
    <location>
        <position position="294"/>
    </location>
    <ligand>
        <name>Na(+)</name>
        <dbReference type="ChEBI" id="CHEBI:29101"/>
        <label>1</label>
    </ligand>
</feature>
<dbReference type="PROSITE" id="PS50267">
    <property type="entry name" value="NA_NEUROTRAN_SYMP_3"/>
    <property type="match status" value="1"/>
</dbReference>
<dbReference type="PANTHER" id="PTHR11616">
    <property type="entry name" value="SODIUM/CHLORIDE DEPENDENT TRANSPORTER"/>
    <property type="match status" value="1"/>
</dbReference>
<dbReference type="WBParaSite" id="MBELARI_LOCUS18364">
    <property type="protein sequence ID" value="MBELARI_LOCUS18364"/>
    <property type="gene ID" value="MBELARI_LOCUS18364"/>
</dbReference>
<feature type="compositionally biased region" description="Polar residues" evidence="9">
    <location>
        <begin position="600"/>
        <end position="612"/>
    </location>
</feature>
<feature type="transmembrane region" description="Helical" evidence="10">
    <location>
        <begin position="419"/>
        <end position="445"/>
    </location>
</feature>
<keyword evidence="8" id="KW-1015">Disulfide bond</keyword>
<feature type="binding site" evidence="7">
    <location>
        <position position="22"/>
    </location>
    <ligand>
        <name>Na(+)</name>
        <dbReference type="ChEBI" id="CHEBI:29101"/>
        <label>1</label>
    </ligand>
</feature>
<evidence type="ECO:0000256" key="3">
    <source>
        <dbReference type="ARBA" id="ARBA00022692"/>
    </source>
</evidence>
<feature type="transmembrane region" description="Helical" evidence="10">
    <location>
        <begin position="12"/>
        <end position="31"/>
    </location>
</feature>
<feature type="transmembrane region" description="Helical" evidence="10">
    <location>
        <begin position="43"/>
        <end position="70"/>
    </location>
</feature>
<feature type="transmembrane region" description="Helical" evidence="10">
    <location>
        <begin position="237"/>
        <end position="257"/>
    </location>
</feature>
<reference evidence="12" key="1">
    <citation type="submission" date="2024-02" db="UniProtKB">
        <authorList>
            <consortium name="WormBaseParasite"/>
        </authorList>
    </citation>
    <scope>IDENTIFICATION</scope>
</reference>
<keyword evidence="2" id="KW-0813">Transport</keyword>
<dbReference type="PANTHER" id="PTHR11616:SF326">
    <property type="entry name" value="SODIUM-DEPENDENT TRANSPORTER SNF-5"/>
    <property type="match status" value="1"/>
</dbReference>
<feature type="transmembrane region" description="Helical" evidence="10">
    <location>
        <begin position="378"/>
        <end position="398"/>
    </location>
</feature>
<feature type="transmembrane region" description="Helical" evidence="10">
    <location>
        <begin position="495"/>
        <end position="524"/>
    </location>
</feature>
<proteinExistence type="predicted"/>
<organism evidence="11 12">
    <name type="scientific">Mesorhabditis belari</name>
    <dbReference type="NCBI Taxonomy" id="2138241"/>
    <lineage>
        <taxon>Eukaryota</taxon>
        <taxon>Metazoa</taxon>
        <taxon>Ecdysozoa</taxon>
        <taxon>Nematoda</taxon>
        <taxon>Chromadorea</taxon>
        <taxon>Rhabditida</taxon>
        <taxon>Rhabditina</taxon>
        <taxon>Rhabditomorpha</taxon>
        <taxon>Rhabditoidea</taxon>
        <taxon>Rhabditidae</taxon>
        <taxon>Mesorhabditinae</taxon>
        <taxon>Mesorhabditis</taxon>
    </lineage>
</organism>
<evidence type="ECO:0000313" key="11">
    <source>
        <dbReference type="Proteomes" id="UP000887575"/>
    </source>
</evidence>
<feature type="transmembrane region" description="Helical" evidence="10">
    <location>
        <begin position="544"/>
        <end position="567"/>
    </location>
</feature>
<evidence type="ECO:0000256" key="10">
    <source>
        <dbReference type="SAM" id="Phobius"/>
    </source>
</evidence>